<reference evidence="4" key="1">
    <citation type="submission" date="2016-06" db="UniProtKB">
        <authorList>
            <consortium name="WormBaseParasite"/>
        </authorList>
    </citation>
    <scope>IDENTIFICATION</scope>
</reference>
<sequence length="234" mass="25660">MAIENISVIVAIFTTLLLNTCEAMKENSFKNTIKQGGDLVNVTIFNFTDPNTDAFENWIEVSDGGRSKATLVKLKGQNYQSGILFYLLTPQKNGPSFAGVHRIVQIDVLPAYDGVIIDLHRQGPHSHFKLFYGECSDTSNCASNESVFETSGEREQVKISFRNSSAYLHGTPLSNSKFSGLTQKSHIGIKVYGGSNAQRNQCGPGSIEIFTISAYKEGSNASLKRSSLWGFKTT</sequence>
<dbReference type="OrthoDB" id="426386at2759"/>
<dbReference type="WBParaSite" id="SCUD_0001225401-mRNA-1">
    <property type="protein sequence ID" value="SCUD_0001225401-mRNA-1"/>
    <property type="gene ID" value="SCUD_0001225401"/>
</dbReference>
<feature type="signal peptide" evidence="1">
    <location>
        <begin position="1"/>
        <end position="23"/>
    </location>
</feature>
<evidence type="ECO:0000256" key="1">
    <source>
        <dbReference type="SAM" id="SignalP"/>
    </source>
</evidence>
<keyword evidence="1" id="KW-0732">Signal</keyword>
<dbReference type="AlphaFoldDB" id="A0A183KB63"/>
<reference evidence="2 3" key="2">
    <citation type="submission" date="2018-11" db="EMBL/GenBank/DDBJ databases">
        <authorList>
            <consortium name="Pathogen Informatics"/>
        </authorList>
    </citation>
    <scope>NUCLEOTIDE SEQUENCE [LARGE SCALE GENOMIC DNA]</scope>
    <source>
        <strain evidence="2">Dakar</strain>
        <strain evidence="3">Dakar, Senegal</strain>
    </source>
</reference>
<dbReference type="Proteomes" id="UP000279833">
    <property type="component" value="Unassembled WGS sequence"/>
</dbReference>
<protein>
    <submittedName>
        <fullName evidence="4">CIA30 domain-containing protein</fullName>
    </submittedName>
</protein>
<evidence type="ECO:0000313" key="2">
    <source>
        <dbReference type="EMBL" id="VDP48036.1"/>
    </source>
</evidence>
<organism evidence="4">
    <name type="scientific">Schistosoma curassoni</name>
    <dbReference type="NCBI Taxonomy" id="6186"/>
    <lineage>
        <taxon>Eukaryota</taxon>
        <taxon>Metazoa</taxon>
        <taxon>Spiralia</taxon>
        <taxon>Lophotrochozoa</taxon>
        <taxon>Platyhelminthes</taxon>
        <taxon>Trematoda</taxon>
        <taxon>Digenea</taxon>
        <taxon>Strigeidida</taxon>
        <taxon>Schistosomatoidea</taxon>
        <taxon>Schistosomatidae</taxon>
        <taxon>Schistosoma</taxon>
    </lineage>
</organism>
<dbReference type="EMBL" id="UZAK01034981">
    <property type="protein sequence ID" value="VDP48036.1"/>
    <property type="molecule type" value="Genomic_DNA"/>
</dbReference>
<dbReference type="STRING" id="6186.A0A183KB63"/>
<evidence type="ECO:0000313" key="3">
    <source>
        <dbReference type="Proteomes" id="UP000279833"/>
    </source>
</evidence>
<proteinExistence type="predicted"/>
<gene>
    <name evidence="2" type="ORF">SCUD_LOCUS12251</name>
</gene>
<accession>A0A183KB63</accession>
<feature type="chain" id="PRO_5043140784" evidence="1">
    <location>
        <begin position="24"/>
        <end position="234"/>
    </location>
</feature>
<evidence type="ECO:0000313" key="4">
    <source>
        <dbReference type="WBParaSite" id="SCUD_0001225401-mRNA-1"/>
    </source>
</evidence>
<name>A0A183KB63_9TREM</name>
<keyword evidence="3" id="KW-1185">Reference proteome</keyword>